<evidence type="ECO:0000313" key="3">
    <source>
        <dbReference type="Proteomes" id="UP000829354"/>
    </source>
</evidence>
<gene>
    <name evidence="2" type="ORF">L5515_013493</name>
</gene>
<dbReference type="Pfam" id="PF06852">
    <property type="entry name" value="DUF1248"/>
    <property type="match status" value="1"/>
</dbReference>
<dbReference type="AlphaFoldDB" id="A0AAE9E6I5"/>
<keyword evidence="3" id="KW-1185">Reference proteome</keyword>
<name>A0AAE9E6I5_CAEBR</name>
<protein>
    <recommendedName>
        <fullName evidence="1">DUF1248 domain-containing protein</fullName>
    </recommendedName>
</protein>
<dbReference type="Gene3D" id="3.40.630.90">
    <property type="match status" value="1"/>
</dbReference>
<reference evidence="2 3" key="1">
    <citation type="submission" date="2022-04" db="EMBL/GenBank/DDBJ databases">
        <title>Chromosome-level reference genomes for two strains of Caenorhabditis briggsae: an improved platform for comparative genomics.</title>
        <authorList>
            <person name="Stevens L."/>
            <person name="Andersen E."/>
        </authorList>
    </citation>
    <scope>NUCLEOTIDE SEQUENCE [LARGE SCALE GENOMIC DNA]</scope>
    <source>
        <strain evidence="2">VX34</strain>
        <tissue evidence="2">Whole-organism</tissue>
    </source>
</reference>
<dbReference type="PANTHER" id="PTHR21471:SF4">
    <property type="entry name" value="DUF1248 DOMAIN-CONTAINING PROTEIN"/>
    <property type="match status" value="1"/>
</dbReference>
<accession>A0AAE9E6I5</accession>
<feature type="domain" description="DUF1248" evidence="1">
    <location>
        <begin position="30"/>
        <end position="199"/>
    </location>
</feature>
<evidence type="ECO:0000313" key="2">
    <source>
        <dbReference type="EMBL" id="UMM16507.1"/>
    </source>
</evidence>
<dbReference type="EMBL" id="CP092621">
    <property type="protein sequence ID" value="UMM16507.1"/>
    <property type="molecule type" value="Genomic_DNA"/>
</dbReference>
<dbReference type="InterPro" id="IPR009658">
    <property type="entry name" value="DUF1248"/>
</dbReference>
<dbReference type="PANTHER" id="PTHR21471">
    <property type="entry name" value="GNAT FAMILY ACETYLTRANSFERASE-RELATED"/>
    <property type="match status" value="1"/>
</dbReference>
<proteinExistence type="predicted"/>
<sequence length="394" mass="44893">MNTLFQQRSKITALCHMAIRRYSIEHVLPKDLKIVKNPSDSQIEQFQKLVVRDGGNEIPMLKETMKERYHLYLLCQKDSTVVSGTQSIIYKSLNPSTPDFQVFGLFYQPENTFNFLPHLMSEMAADLNSVSMNSGGCVDSKNAAIWRKVLHTKVRGSTYYVSDYTSDEVFIPELEFDDVVVKKFQDIPADDIVKYDNTIFPYQRQELLLAKFKGGIGRVAYDKSGKVIGIGLVSFDKSSGNCEIGPIYSDTKNAAQAMFHSILGEMNGGFKEIRVRCSDKFEGSATWIRPFLRRRHEMTPFAYVKFNRVIPDGLNMSKPSSFLLHAIRSTGPPSPPDDHIFLYVFYAFTCQRPRSQEDNMCGCGTTGEMERTSSIPRWSSIDDMRKADVYTTRR</sequence>
<evidence type="ECO:0000259" key="1">
    <source>
        <dbReference type="Pfam" id="PF06852"/>
    </source>
</evidence>
<organism evidence="2 3">
    <name type="scientific">Caenorhabditis briggsae</name>
    <dbReference type="NCBI Taxonomy" id="6238"/>
    <lineage>
        <taxon>Eukaryota</taxon>
        <taxon>Metazoa</taxon>
        <taxon>Ecdysozoa</taxon>
        <taxon>Nematoda</taxon>
        <taxon>Chromadorea</taxon>
        <taxon>Rhabditida</taxon>
        <taxon>Rhabditina</taxon>
        <taxon>Rhabditomorpha</taxon>
        <taxon>Rhabditoidea</taxon>
        <taxon>Rhabditidae</taxon>
        <taxon>Peloderinae</taxon>
        <taxon>Caenorhabditis</taxon>
    </lineage>
</organism>
<dbReference type="Proteomes" id="UP000829354">
    <property type="component" value="Chromosome II"/>
</dbReference>